<dbReference type="GO" id="GO:0005829">
    <property type="term" value="C:cytosol"/>
    <property type="evidence" value="ECO:0007669"/>
    <property type="project" value="TreeGrafter"/>
</dbReference>
<dbReference type="InterPro" id="IPR029071">
    <property type="entry name" value="Ubiquitin-like_domsf"/>
</dbReference>
<evidence type="ECO:0000313" key="5">
    <source>
        <dbReference type="Proteomes" id="UP000886523"/>
    </source>
</evidence>
<evidence type="ECO:0000259" key="2">
    <source>
        <dbReference type="PROSITE" id="PS50033"/>
    </source>
</evidence>
<evidence type="ECO:0000259" key="3">
    <source>
        <dbReference type="PROSITE" id="PS51399"/>
    </source>
</evidence>
<dbReference type="PROSITE" id="PS50033">
    <property type="entry name" value="UBX"/>
    <property type="match status" value="1"/>
</dbReference>
<comment type="caution">
    <text evidence="4">The sequence shown here is derived from an EMBL/GenBank/DDBJ whole genome shotgun (WGS) entry which is preliminary data.</text>
</comment>
<dbReference type="InterPro" id="IPR001012">
    <property type="entry name" value="UBX_dom"/>
</dbReference>
<evidence type="ECO:0000256" key="1">
    <source>
        <dbReference type="SAM" id="MobiDB-lite"/>
    </source>
</evidence>
<feature type="compositionally biased region" description="Acidic residues" evidence="1">
    <location>
        <begin position="85"/>
        <end position="98"/>
    </location>
</feature>
<dbReference type="Proteomes" id="UP000886523">
    <property type="component" value="Unassembled WGS sequence"/>
</dbReference>
<dbReference type="Pfam" id="PF08059">
    <property type="entry name" value="SEP"/>
    <property type="match status" value="1"/>
</dbReference>
<dbReference type="InterPro" id="IPR012989">
    <property type="entry name" value="SEP_domain"/>
</dbReference>
<dbReference type="GO" id="GO:0043161">
    <property type="term" value="P:proteasome-mediated ubiquitin-dependent protein catabolic process"/>
    <property type="evidence" value="ECO:0007669"/>
    <property type="project" value="TreeGrafter"/>
</dbReference>
<dbReference type="PANTHER" id="PTHR23333:SF20">
    <property type="entry name" value="NSFL1 COFACTOR P47"/>
    <property type="match status" value="1"/>
</dbReference>
<dbReference type="PROSITE" id="PS51399">
    <property type="entry name" value="SEP"/>
    <property type="match status" value="1"/>
</dbReference>
<dbReference type="GO" id="GO:0031468">
    <property type="term" value="P:nuclear membrane reassembly"/>
    <property type="evidence" value="ECO:0007669"/>
    <property type="project" value="TreeGrafter"/>
</dbReference>
<accession>A0A9P6ARU1</accession>
<dbReference type="GO" id="GO:0007030">
    <property type="term" value="P:Golgi organization"/>
    <property type="evidence" value="ECO:0007669"/>
    <property type="project" value="TreeGrafter"/>
</dbReference>
<dbReference type="GO" id="GO:0000045">
    <property type="term" value="P:autophagosome assembly"/>
    <property type="evidence" value="ECO:0007669"/>
    <property type="project" value="TreeGrafter"/>
</dbReference>
<dbReference type="EMBL" id="MU129008">
    <property type="protein sequence ID" value="KAF9510874.1"/>
    <property type="molecule type" value="Genomic_DNA"/>
</dbReference>
<dbReference type="Gene3D" id="3.30.420.210">
    <property type="entry name" value="SEP domain"/>
    <property type="match status" value="1"/>
</dbReference>
<organism evidence="4 5">
    <name type="scientific">Hydnum rufescens UP504</name>
    <dbReference type="NCBI Taxonomy" id="1448309"/>
    <lineage>
        <taxon>Eukaryota</taxon>
        <taxon>Fungi</taxon>
        <taxon>Dikarya</taxon>
        <taxon>Basidiomycota</taxon>
        <taxon>Agaricomycotina</taxon>
        <taxon>Agaricomycetes</taxon>
        <taxon>Cantharellales</taxon>
        <taxon>Hydnaceae</taxon>
        <taxon>Hydnum</taxon>
    </lineage>
</organism>
<protein>
    <recommendedName>
        <fullName evidence="6">SEP-domain-containing protein</fullName>
    </recommendedName>
</protein>
<dbReference type="FunFam" id="3.30.420.210:FF:000002">
    <property type="entry name" value="UBX domain-containing protein 1"/>
    <property type="match status" value="1"/>
</dbReference>
<proteinExistence type="predicted"/>
<dbReference type="GO" id="GO:0043130">
    <property type="term" value="F:ubiquitin binding"/>
    <property type="evidence" value="ECO:0007669"/>
    <property type="project" value="TreeGrafter"/>
</dbReference>
<reference evidence="4" key="1">
    <citation type="journal article" date="2020" name="Nat. Commun.">
        <title>Large-scale genome sequencing of mycorrhizal fungi provides insights into the early evolution of symbiotic traits.</title>
        <authorList>
            <person name="Miyauchi S."/>
            <person name="Kiss E."/>
            <person name="Kuo A."/>
            <person name="Drula E."/>
            <person name="Kohler A."/>
            <person name="Sanchez-Garcia M."/>
            <person name="Morin E."/>
            <person name="Andreopoulos B."/>
            <person name="Barry K.W."/>
            <person name="Bonito G."/>
            <person name="Buee M."/>
            <person name="Carver A."/>
            <person name="Chen C."/>
            <person name="Cichocki N."/>
            <person name="Clum A."/>
            <person name="Culley D."/>
            <person name="Crous P.W."/>
            <person name="Fauchery L."/>
            <person name="Girlanda M."/>
            <person name="Hayes R.D."/>
            <person name="Keri Z."/>
            <person name="LaButti K."/>
            <person name="Lipzen A."/>
            <person name="Lombard V."/>
            <person name="Magnuson J."/>
            <person name="Maillard F."/>
            <person name="Murat C."/>
            <person name="Nolan M."/>
            <person name="Ohm R.A."/>
            <person name="Pangilinan J."/>
            <person name="Pereira M.F."/>
            <person name="Perotto S."/>
            <person name="Peter M."/>
            <person name="Pfister S."/>
            <person name="Riley R."/>
            <person name="Sitrit Y."/>
            <person name="Stielow J.B."/>
            <person name="Szollosi G."/>
            <person name="Zifcakova L."/>
            <person name="Stursova M."/>
            <person name="Spatafora J.W."/>
            <person name="Tedersoo L."/>
            <person name="Vaario L.M."/>
            <person name="Yamada A."/>
            <person name="Yan M."/>
            <person name="Wang P."/>
            <person name="Xu J."/>
            <person name="Bruns T."/>
            <person name="Baldrian P."/>
            <person name="Vilgalys R."/>
            <person name="Dunand C."/>
            <person name="Henrissat B."/>
            <person name="Grigoriev I.V."/>
            <person name="Hibbett D."/>
            <person name="Nagy L.G."/>
            <person name="Martin F.M."/>
        </authorList>
    </citation>
    <scope>NUCLEOTIDE SEQUENCE</scope>
    <source>
        <strain evidence="4">UP504</strain>
    </source>
</reference>
<feature type="domain" description="SEP" evidence="3">
    <location>
        <begin position="185"/>
        <end position="250"/>
    </location>
</feature>
<evidence type="ECO:0008006" key="6">
    <source>
        <dbReference type="Google" id="ProtNLM"/>
    </source>
</evidence>
<dbReference type="SMART" id="SM00166">
    <property type="entry name" value="UBX"/>
    <property type="match status" value="1"/>
</dbReference>
<dbReference type="GO" id="GO:0061025">
    <property type="term" value="P:membrane fusion"/>
    <property type="evidence" value="ECO:0007669"/>
    <property type="project" value="TreeGrafter"/>
</dbReference>
<dbReference type="AlphaFoldDB" id="A0A9P6ARU1"/>
<dbReference type="PANTHER" id="PTHR23333">
    <property type="entry name" value="UBX DOMAIN CONTAINING PROTEIN"/>
    <property type="match status" value="1"/>
</dbReference>
<feature type="domain" description="UBX" evidence="2">
    <location>
        <begin position="315"/>
        <end position="392"/>
    </location>
</feature>
<dbReference type="SUPFAM" id="SSF54236">
    <property type="entry name" value="Ubiquitin-like"/>
    <property type="match status" value="1"/>
</dbReference>
<feature type="region of interest" description="Disordered" evidence="1">
    <location>
        <begin position="272"/>
        <end position="299"/>
    </location>
</feature>
<dbReference type="InterPro" id="IPR036241">
    <property type="entry name" value="NSFL1C_SEP_dom_sf"/>
</dbReference>
<name>A0A9P6ARU1_9AGAM</name>
<keyword evidence="5" id="KW-1185">Reference proteome</keyword>
<dbReference type="Pfam" id="PF00789">
    <property type="entry name" value="UBX"/>
    <property type="match status" value="1"/>
</dbReference>
<dbReference type="OrthoDB" id="25887at2759"/>
<dbReference type="SUPFAM" id="SSF102848">
    <property type="entry name" value="NSFL1 (p97 ATPase) cofactor p47, SEP domain"/>
    <property type="match status" value="1"/>
</dbReference>
<evidence type="ECO:0000313" key="4">
    <source>
        <dbReference type="EMBL" id="KAF9510874.1"/>
    </source>
</evidence>
<sequence>MTENNNLDPSANGGGGRSLGSGAVEPLPRQWAQPSAQPRIGRIGGPPTVSRTPSSSGPRIASLRDLASGGPQAPRVPPPPPYNSDGDDGSDGEGDAEGESWFAGGERSGINVENPDRIGGPPGSGGIVKDILRKAAQAPPPPDEGSSSARRAFFGSGVTLGSDDTPSTVIPDPTARPADEEEQETAIRNLTFWKDGFSIEDGPLMEYDNEQNKRILDAINNGNAPPSVLNVRLHQPVELRVARRTNEMYQPSPKRQEAFSGAGHRLGSPVPGVISSPSNTLPGSFPSSDNSRSPRNAAFDDSGITAITTRFEVDQSLPMTSVQIRLADGTRLVSRMNLTHTVGDIRGFINASRPGFAARSYTIGTTFPNRTLDDDTVSIDKAGLANSVIVMRWS</sequence>
<feature type="compositionally biased region" description="Polar residues" evidence="1">
    <location>
        <begin position="279"/>
        <end position="294"/>
    </location>
</feature>
<dbReference type="GO" id="GO:0005634">
    <property type="term" value="C:nucleus"/>
    <property type="evidence" value="ECO:0007669"/>
    <property type="project" value="TreeGrafter"/>
</dbReference>
<dbReference type="SMART" id="SM00553">
    <property type="entry name" value="SEP"/>
    <property type="match status" value="1"/>
</dbReference>
<gene>
    <name evidence="4" type="ORF">BS47DRAFT_1377344</name>
</gene>
<feature type="region of interest" description="Disordered" evidence="1">
    <location>
        <begin position="1"/>
        <end position="183"/>
    </location>
</feature>
<dbReference type="Gene3D" id="3.10.20.90">
    <property type="entry name" value="Phosphatidylinositol 3-kinase Catalytic Subunit, Chain A, domain 1"/>
    <property type="match status" value="1"/>
</dbReference>
<dbReference type="CDD" id="cd01770">
    <property type="entry name" value="UBX_UBXN2"/>
    <property type="match status" value="1"/>
</dbReference>